<dbReference type="AlphaFoldDB" id="A0A8T0W6I4"/>
<protein>
    <submittedName>
        <fullName evidence="2">Uncharacterized protein</fullName>
    </submittedName>
</protein>
<gene>
    <name evidence="2" type="ORF">PVAP13_2KG287901</name>
</gene>
<accession>A0A8T0W6I4</accession>
<evidence type="ECO:0000313" key="2">
    <source>
        <dbReference type="EMBL" id="KAG2642858.1"/>
    </source>
</evidence>
<comment type="caution">
    <text evidence="2">The sequence shown here is derived from an EMBL/GenBank/DDBJ whole genome shotgun (WGS) entry which is preliminary data.</text>
</comment>
<dbReference type="EMBL" id="CM029039">
    <property type="protein sequence ID" value="KAG2642858.1"/>
    <property type="molecule type" value="Genomic_DNA"/>
</dbReference>
<evidence type="ECO:0000256" key="1">
    <source>
        <dbReference type="SAM" id="MobiDB-lite"/>
    </source>
</evidence>
<feature type="region of interest" description="Disordered" evidence="1">
    <location>
        <begin position="43"/>
        <end position="138"/>
    </location>
</feature>
<name>A0A8T0W6I4_PANVG</name>
<dbReference type="PROSITE" id="PS51257">
    <property type="entry name" value="PROKAR_LIPOPROTEIN"/>
    <property type="match status" value="1"/>
</dbReference>
<proteinExistence type="predicted"/>
<feature type="region of interest" description="Disordered" evidence="1">
    <location>
        <begin position="161"/>
        <end position="204"/>
    </location>
</feature>
<feature type="region of interest" description="Disordered" evidence="1">
    <location>
        <begin position="313"/>
        <end position="344"/>
    </location>
</feature>
<dbReference type="Proteomes" id="UP000823388">
    <property type="component" value="Chromosome 2K"/>
</dbReference>
<reference evidence="2" key="1">
    <citation type="submission" date="2020-05" db="EMBL/GenBank/DDBJ databases">
        <title>WGS assembly of Panicum virgatum.</title>
        <authorList>
            <person name="Lovell J.T."/>
            <person name="Jenkins J."/>
            <person name="Shu S."/>
            <person name="Juenger T.E."/>
            <person name="Schmutz J."/>
        </authorList>
    </citation>
    <scope>NUCLEOTIDE SEQUENCE</scope>
    <source>
        <strain evidence="2">AP13</strain>
    </source>
</reference>
<evidence type="ECO:0000313" key="3">
    <source>
        <dbReference type="Proteomes" id="UP000823388"/>
    </source>
</evidence>
<sequence>MRPPPQPLLPRGHGAVALSSACAPLLLAVALQVLLERHGSRIWRPRHPPRFSLPSQAGGHGGARDAPRPSSARPSTGRRASPSPVGRARRRRRPLAPPHPHPLAAASSSSLAALRARGRTPVPAPAPGGGVARPGAGLRGEARLLSSVQTREARWRCGEAACPRRGGGAARRRARGEAESWARAGLRRRPSPTPAVAARGQGAEVEMPPGEVAVALRGEAEARRSGLKLPSALCSVPSPTAGHDDDGCGAAMELAASHGDARPCRPASRCCTPSQRRPWRREGGVIFPSPSLFNLHPWLPRLELELPASARARDGDEHAGRRQAHWAAARARQDGEEAHGGPMGASAELELAAAVADLGVTASRAGRRSAQRGRAELDPGVDVGGRVRRQARTSAGTDGGAAVALQWTPRHAVSYRVNREGAGFGAAGVNLNDIPSFTVPRCMEFSLYPVRRVVLQTPVRTASSVYVCSSTALSLSNVMHSSSADVITLPPINAYWSRSRASTLLRQWGAGEL</sequence>
<feature type="compositionally biased region" description="Low complexity" evidence="1">
    <location>
        <begin position="102"/>
        <end position="121"/>
    </location>
</feature>
<keyword evidence="3" id="KW-1185">Reference proteome</keyword>
<organism evidence="2 3">
    <name type="scientific">Panicum virgatum</name>
    <name type="common">Blackwell switchgrass</name>
    <dbReference type="NCBI Taxonomy" id="38727"/>
    <lineage>
        <taxon>Eukaryota</taxon>
        <taxon>Viridiplantae</taxon>
        <taxon>Streptophyta</taxon>
        <taxon>Embryophyta</taxon>
        <taxon>Tracheophyta</taxon>
        <taxon>Spermatophyta</taxon>
        <taxon>Magnoliopsida</taxon>
        <taxon>Liliopsida</taxon>
        <taxon>Poales</taxon>
        <taxon>Poaceae</taxon>
        <taxon>PACMAD clade</taxon>
        <taxon>Panicoideae</taxon>
        <taxon>Panicodae</taxon>
        <taxon>Paniceae</taxon>
        <taxon>Panicinae</taxon>
        <taxon>Panicum</taxon>
        <taxon>Panicum sect. Hiantes</taxon>
    </lineage>
</organism>